<dbReference type="GO" id="GO:0015562">
    <property type="term" value="F:efflux transmembrane transporter activity"/>
    <property type="evidence" value="ECO:0007669"/>
    <property type="project" value="InterPro"/>
</dbReference>
<dbReference type="eggNOG" id="COG1538">
    <property type="taxonomic scope" value="Bacteria"/>
</dbReference>
<gene>
    <name evidence="1" type="ordered locus">UWK_03524</name>
</gene>
<protein>
    <submittedName>
        <fullName evidence="1">Outer membrane protein</fullName>
    </submittedName>
</protein>
<dbReference type="KEGG" id="dsf:UWK_03524"/>
<dbReference type="AlphaFoldDB" id="M1NKD3"/>
<dbReference type="SUPFAM" id="SSF56954">
    <property type="entry name" value="Outer membrane efflux proteins (OEP)"/>
    <property type="match status" value="1"/>
</dbReference>
<dbReference type="Proteomes" id="UP000011721">
    <property type="component" value="Chromosome"/>
</dbReference>
<name>M1NKD3_DESSD</name>
<evidence type="ECO:0000313" key="1">
    <source>
        <dbReference type="EMBL" id="AGF80039.1"/>
    </source>
</evidence>
<dbReference type="Gene3D" id="1.20.1600.10">
    <property type="entry name" value="Outer membrane efflux proteins (OEP)"/>
    <property type="match status" value="1"/>
</dbReference>
<reference evidence="2" key="1">
    <citation type="journal article" date="2013" name="Stand. Genomic Sci.">
        <title>Complete genome sequence of Desulfocapsa sulfexigens, a marine deltaproteobacterium specialized in disproportionating inorganic sulfur compounds.</title>
        <authorList>
            <person name="Finster K.W."/>
            <person name="Kjeldsen K.U."/>
            <person name="Kube M."/>
            <person name="Reinhardt R."/>
            <person name="Mussmann M."/>
            <person name="Amann R."/>
            <person name="Schreiber L."/>
        </authorList>
    </citation>
    <scope>NUCLEOTIDE SEQUENCE [LARGE SCALE GENOMIC DNA]</scope>
    <source>
        <strain evidence="2">DSM 10523 / SB164P1</strain>
    </source>
</reference>
<evidence type="ECO:0000313" key="2">
    <source>
        <dbReference type="Proteomes" id="UP000011721"/>
    </source>
</evidence>
<dbReference type="OrthoDB" id="5429907at2"/>
<dbReference type="PANTHER" id="PTHR30203">
    <property type="entry name" value="OUTER MEMBRANE CATION EFFLUX PROTEIN"/>
    <property type="match status" value="1"/>
</dbReference>
<dbReference type="HOGENOM" id="CLU_512619_0_0_7"/>
<sequence length="531" mass="60815">MIVTFCAILGLSPKIRSNISTLVLCLSTLWLTGLLLPTPAHTTSIRLHEIKTTDSFTTSSLSLPRTITTKETEDQATTEFFSPGSTRSEPDILKVYKALFKQTWEQSPDIQVARKMKQQKAAEQYTAWANRISPQLDFEIAQKRFLNKDLADDTIQTSLEEEVPYTDGKDITDWNFDLDIPLYRRPLSLAIDVSRIEYELAANNLEIKTRELDARLHELLGNYMVASYNLHNLENSIFISGEHVNKIQRGYDLRDQTKLALLRAQANLKELEARRDLNGQRRDTTFRELLDFTAIPENDPTWHWLKELLNSEQRTAGCINSFSALQTGTEKMQPFLTEALTEAELRDFFVNNSLLYKKILLERNLGKIKAKKYTQQEWPALFVRGEFDRKADTQFNDYNGEGSIGLVLSVPLFSGGTIFSNIKTETMASDITSIEEHSTILRTFNSIANKKKTISSLRDIYEKQQIHLQQQQEIVRLSLKSYQIKQTSMQDLLTSKNRLIDAKNLLMQTTTDLGVLLRQFAWELGTPFPAP</sequence>
<accession>M1NKD3</accession>
<keyword evidence="2" id="KW-1185">Reference proteome</keyword>
<dbReference type="InterPro" id="IPR010131">
    <property type="entry name" value="MdtP/NodT-like"/>
</dbReference>
<proteinExistence type="predicted"/>
<dbReference type="STRING" id="1167006.UWK_03524"/>
<dbReference type="PANTHER" id="PTHR30203:SF30">
    <property type="entry name" value="OUTER MEMBRANE PROTEIN-RELATED"/>
    <property type="match status" value="1"/>
</dbReference>
<dbReference type="EMBL" id="CP003985">
    <property type="protein sequence ID" value="AGF80039.1"/>
    <property type="molecule type" value="Genomic_DNA"/>
</dbReference>
<organism evidence="1 2">
    <name type="scientific">Desulfocapsa sulfexigens (strain DSM 10523 / SB164P1)</name>
    <dbReference type="NCBI Taxonomy" id="1167006"/>
    <lineage>
        <taxon>Bacteria</taxon>
        <taxon>Pseudomonadati</taxon>
        <taxon>Thermodesulfobacteriota</taxon>
        <taxon>Desulfobulbia</taxon>
        <taxon>Desulfobulbales</taxon>
        <taxon>Desulfocapsaceae</taxon>
        <taxon>Desulfocapsa</taxon>
    </lineage>
</organism>
<dbReference type="PATRIC" id="fig|1167006.5.peg.3789"/>